<name>A0A5Q4BSU4_9PEZI</name>
<keyword evidence="3" id="KW-0472">Membrane</keyword>
<keyword evidence="5" id="KW-1185">Reference proteome</keyword>
<evidence type="ECO:0000313" key="4">
    <source>
        <dbReference type="EMBL" id="TQN70113.1"/>
    </source>
</evidence>
<organism evidence="4 5">
    <name type="scientific">Colletotrichum shisoi</name>
    <dbReference type="NCBI Taxonomy" id="2078593"/>
    <lineage>
        <taxon>Eukaryota</taxon>
        <taxon>Fungi</taxon>
        <taxon>Dikarya</taxon>
        <taxon>Ascomycota</taxon>
        <taxon>Pezizomycotina</taxon>
        <taxon>Sordariomycetes</taxon>
        <taxon>Hypocreomycetidae</taxon>
        <taxon>Glomerellales</taxon>
        <taxon>Glomerellaceae</taxon>
        <taxon>Colletotrichum</taxon>
        <taxon>Colletotrichum destructivum species complex</taxon>
    </lineage>
</organism>
<dbReference type="OrthoDB" id="4847430at2759"/>
<dbReference type="AlphaFoldDB" id="A0A5Q4BSU4"/>
<keyword evidence="3" id="KW-0812">Transmembrane</keyword>
<protein>
    <submittedName>
        <fullName evidence="4">Putative leucine-rich repeat-containing protein</fullName>
    </submittedName>
</protein>
<keyword evidence="1" id="KW-0175">Coiled coil</keyword>
<gene>
    <name evidence="4" type="ORF">CSHISOI_05366</name>
</gene>
<comment type="caution">
    <text evidence="4">The sequence shown here is derived from an EMBL/GenBank/DDBJ whole genome shotgun (WGS) entry which is preliminary data.</text>
</comment>
<feature type="transmembrane region" description="Helical" evidence="3">
    <location>
        <begin position="48"/>
        <end position="78"/>
    </location>
</feature>
<keyword evidence="3" id="KW-1133">Transmembrane helix</keyword>
<feature type="compositionally biased region" description="Basic and acidic residues" evidence="2">
    <location>
        <begin position="771"/>
        <end position="789"/>
    </location>
</feature>
<reference evidence="4 5" key="1">
    <citation type="journal article" date="2019" name="Sci. Rep.">
        <title>Colletotrichum shisoi sp. nov., an anthracnose pathogen of Perilla frutescens in Japan: molecular phylogenetic, morphological and genomic evidence.</title>
        <authorList>
            <person name="Gan P."/>
            <person name="Tsushima A."/>
            <person name="Hiroyama R."/>
            <person name="Narusaka M."/>
            <person name="Takano Y."/>
            <person name="Narusaka Y."/>
            <person name="Kawaradani M."/>
            <person name="Damm U."/>
            <person name="Shirasu K."/>
        </authorList>
    </citation>
    <scope>NUCLEOTIDE SEQUENCE [LARGE SCALE GENOMIC DNA]</scope>
    <source>
        <strain evidence="4 5">PG-2018a</strain>
    </source>
</reference>
<dbReference type="EMBL" id="PUHP01000427">
    <property type="protein sequence ID" value="TQN70113.1"/>
    <property type="molecule type" value="Genomic_DNA"/>
</dbReference>
<feature type="region of interest" description="Disordered" evidence="2">
    <location>
        <begin position="749"/>
        <end position="835"/>
    </location>
</feature>
<feature type="transmembrane region" description="Helical" evidence="3">
    <location>
        <begin position="99"/>
        <end position="126"/>
    </location>
</feature>
<evidence type="ECO:0000256" key="3">
    <source>
        <dbReference type="SAM" id="Phobius"/>
    </source>
</evidence>
<feature type="non-terminal residue" evidence="4">
    <location>
        <position position="864"/>
    </location>
</feature>
<evidence type="ECO:0000256" key="2">
    <source>
        <dbReference type="SAM" id="MobiDB-lite"/>
    </source>
</evidence>
<accession>A0A5Q4BSU4</accession>
<evidence type="ECO:0000313" key="5">
    <source>
        <dbReference type="Proteomes" id="UP000326340"/>
    </source>
</evidence>
<evidence type="ECO:0000256" key="1">
    <source>
        <dbReference type="SAM" id="Coils"/>
    </source>
</evidence>
<feature type="coiled-coil region" evidence="1">
    <location>
        <begin position="376"/>
        <end position="410"/>
    </location>
</feature>
<feature type="coiled-coil region" evidence="1">
    <location>
        <begin position="473"/>
        <end position="525"/>
    </location>
</feature>
<dbReference type="Proteomes" id="UP000326340">
    <property type="component" value="Unassembled WGS sequence"/>
</dbReference>
<feature type="coiled-coil region" evidence="1">
    <location>
        <begin position="604"/>
        <end position="699"/>
    </location>
</feature>
<feature type="transmembrane region" description="Helical" evidence="3">
    <location>
        <begin position="7"/>
        <end position="28"/>
    </location>
</feature>
<proteinExistence type="predicted"/>
<feature type="coiled-coil region" evidence="1">
    <location>
        <begin position="180"/>
        <end position="330"/>
    </location>
</feature>
<sequence length="864" mass="96949">MRVVDPINVSLTYCAIIIGLRALVYALIKLSDLLYYLPDFPELPTVKTILMAAIGFWILAHVLLVVPFVFLCTINPAIRNFFPFFACSDELAMRLEERVFRYVTIAFVRYLNLGWQAFVVVVSFLYRTTAQLATSIIDKTVTQWTTEAVTSEPSLELVPSLTIEEQAAEARRCRLPGPVCDAARSQLEIKRREVNQLVRQLGEAEQRELDASGAVAAERETRRHLEQRLVRTEQQLTRYGPEANAVRNLELQLAESEARIGEANASTQTAERLLRTELEHSKWAVERKEAQAKKLHDDLRNVVQTAQERIGALKAEVGSLQRQLDSAKRVNTAVDVHALVAEKDETIQTLIAKKDETIQTLTEAGLAIEKNRNDKMEYAERMYASLIAENESLRRQLSDSTNDMQARENDADIVCLRAALTESHQKLQRIEGAFSEKQTNLDELSTLFQNNTIASDAEISSLRVALAESQQHVQMMEAALVKKKTKLEESETRLKSHVSVSENTINDAKGEVDRLRAELESQVTIERTAHANEINQASTIHTQQQQYITSLRSDLEVSNNEKMTLHQEISRLQELVQQHIASNSMNEGIEQQLAAVRNQHQADMNQANAVLATKDETIKQLQGRLEDSQQEIASLTGRVAEMDGGMGGEDFDDLEEKLRKALTNEKNNLERIADMEEELKQARGDEKKHIQEIAEMKKKRDVCEERDILAAGNGDQEELRNAIGIATYETAERDIRIGELEEKVASLEEQISSLQSESDDEQSDTTLGLIEDDKREGPADKEGSKKETQSNDDTEMEGSQPSAAKSTGAIDHVNNANDGDDESFEAAMNEAIDESNREYSARITATFTPDVQVPGVYNPFAQPS</sequence>